<evidence type="ECO:0000256" key="13">
    <source>
        <dbReference type="ARBA" id="ARBA00048367"/>
    </source>
</evidence>
<protein>
    <recommendedName>
        <fullName evidence="9">Cyclin-dependent kinase 2 homolog</fullName>
        <ecNumber evidence="2">2.7.11.22</ecNumber>
    </recommendedName>
    <alternativeName>
        <fullName evidence="10">Cell division control protein 2 homolog</fullName>
    </alternativeName>
    <alternativeName>
        <fullName evidence="11">cdc2-related kinase 2</fullName>
    </alternativeName>
</protein>
<dbReference type="GO" id="GO:0005634">
    <property type="term" value="C:nucleus"/>
    <property type="evidence" value="ECO:0007669"/>
    <property type="project" value="TreeGrafter"/>
</dbReference>
<evidence type="ECO:0000256" key="8">
    <source>
        <dbReference type="ARBA" id="ARBA00038543"/>
    </source>
</evidence>
<dbReference type="FunFam" id="1.10.510.10:FF:000624">
    <property type="entry name" value="Mitogen-activated protein kinase"/>
    <property type="match status" value="1"/>
</dbReference>
<feature type="compositionally biased region" description="Basic and acidic residues" evidence="15">
    <location>
        <begin position="350"/>
        <end position="373"/>
    </location>
</feature>
<evidence type="ECO:0000256" key="2">
    <source>
        <dbReference type="ARBA" id="ARBA00012425"/>
    </source>
</evidence>
<dbReference type="Gene3D" id="3.30.200.20">
    <property type="entry name" value="Phosphorylase Kinase, domain 1"/>
    <property type="match status" value="1"/>
</dbReference>
<keyword evidence="7 14" id="KW-0067">ATP-binding</keyword>
<dbReference type="InterPro" id="IPR011009">
    <property type="entry name" value="Kinase-like_dom_sf"/>
</dbReference>
<evidence type="ECO:0000256" key="6">
    <source>
        <dbReference type="ARBA" id="ARBA00022777"/>
    </source>
</evidence>
<keyword evidence="3" id="KW-0723">Serine/threonine-protein kinase</keyword>
<feature type="region of interest" description="Disordered" evidence="15">
    <location>
        <begin position="334"/>
        <end position="380"/>
    </location>
</feature>
<dbReference type="InterPro" id="IPR008271">
    <property type="entry name" value="Ser/Thr_kinase_AS"/>
</dbReference>
<reference evidence="17" key="1">
    <citation type="submission" date="2023-07" db="EMBL/GenBank/DDBJ databases">
        <authorList>
            <consortium name="AG Swart"/>
            <person name="Singh M."/>
            <person name="Singh A."/>
            <person name="Seah K."/>
            <person name="Emmerich C."/>
        </authorList>
    </citation>
    <scope>NUCLEOTIDE SEQUENCE</scope>
    <source>
        <strain evidence="17">DP1</strain>
    </source>
</reference>
<accession>A0AAD1U3T9</accession>
<keyword evidence="4" id="KW-0808">Transferase</keyword>
<dbReference type="Proteomes" id="UP001295684">
    <property type="component" value="Unassembled WGS sequence"/>
</dbReference>
<dbReference type="EMBL" id="CAMPGE010002681">
    <property type="protein sequence ID" value="CAI2361491.1"/>
    <property type="molecule type" value="Genomic_DNA"/>
</dbReference>
<comment type="caution">
    <text evidence="17">The sequence shown here is derived from an EMBL/GenBank/DDBJ whole genome shotgun (WGS) entry which is preliminary data.</text>
</comment>
<evidence type="ECO:0000256" key="1">
    <source>
        <dbReference type="ARBA" id="ARBA00006485"/>
    </source>
</evidence>
<keyword evidence="5 14" id="KW-0547">Nucleotide-binding</keyword>
<feature type="binding site" evidence="14">
    <location>
        <position position="56"/>
    </location>
    <ligand>
        <name>ATP</name>
        <dbReference type="ChEBI" id="CHEBI:30616"/>
    </ligand>
</feature>
<evidence type="ECO:0000256" key="15">
    <source>
        <dbReference type="SAM" id="MobiDB-lite"/>
    </source>
</evidence>
<name>A0AAD1U3T9_EUPCR</name>
<feature type="domain" description="Protein kinase" evidence="16">
    <location>
        <begin position="26"/>
        <end position="300"/>
    </location>
</feature>
<dbReference type="PROSITE" id="PS50011">
    <property type="entry name" value="PROTEIN_KINASE_DOM"/>
    <property type="match status" value="1"/>
</dbReference>
<evidence type="ECO:0000259" key="16">
    <source>
        <dbReference type="PROSITE" id="PS50011"/>
    </source>
</evidence>
<proteinExistence type="inferred from homology"/>
<keyword evidence="6" id="KW-0418">Kinase</keyword>
<gene>
    <name evidence="17" type="ORF">ECRASSUSDP1_LOCUS2802</name>
</gene>
<evidence type="ECO:0000256" key="7">
    <source>
        <dbReference type="ARBA" id="ARBA00022840"/>
    </source>
</evidence>
<dbReference type="AlphaFoldDB" id="A0AAD1U3T9"/>
<dbReference type="Gene3D" id="1.10.510.10">
    <property type="entry name" value="Transferase(Phosphotransferase) domain 1"/>
    <property type="match status" value="1"/>
</dbReference>
<dbReference type="InterPro" id="IPR000719">
    <property type="entry name" value="Prot_kinase_dom"/>
</dbReference>
<dbReference type="PROSITE" id="PS00107">
    <property type="entry name" value="PROTEIN_KINASE_ATP"/>
    <property type="match status" value="1"/>
</dbReference>
<evidence type="ECO:0000256" key="3">
    <source>
        <dbReference type="ARBA" id="ARBA00022527"/>
    </source>
</evidence>
<dbReference type="PANTHER" id="PTHR24056:SF400">
    <property type="entry name" value="KINASE, PUTATIVE-RELATED"/>
    <property type="match status" value="1"/>
</dbReference>
<dbReference type="InterPro" id="IPR017441">
    <property type="entry name" value="Protein_kinase_ATP_BS"/>
</dbReference>
<feature type="compositionally biased region" description="Polar residues" evidence="15">
    <location>
        <begin position="338"/>
        <end position="349"/>
    </location>
</feature>
<keyword evidence="18" id="KW-1185">Reference proteome</keyword>
<dbReference type="InterPro" id="IPR050108">
    <property type="entry name" value="CDK"/>
</dbReference>
<comment type="catalytic activity">
    <reaction evidence="13">
        <text>L-seryl-[protein] + ATP = O-phospho-L-seryl-[protein] + ADP + H(+)</text>
        <dbReference type="Rhea" id="RHEA:17989"/>
        <dbReference type="Rhea" id="RHEA-COMP:9863"/>
        <dbReference type="Rhea" id="RHEA-COMP:11604"/>
        <dbReference type="ChEBI" id="CHEBI:15378"/>
        <dbReference type="ChEBI" id="CHEBI:29999"/>
        <dbReference type="ChEBI" id="CHEBI:30616"/>
        <dbReference type="ChEBI" id="CHEBI:83421"/>
        <dbReference type="ChEBI" id="CHEBI:456216"/>
        <dbReference type="EC" id="2.7.11.22"/>
    </reaction>
</comment>
<comment type="subunit">
    <text evidence="8">May form a complex composed of at least the catalytic subunit CRK2 and a cyclin.</text>
</comment>
<dbReference type="SMART" id="SM00220">
    <property type="entry name" value="S_TKc"/>
    <property type="match status" value="1"/>
</dbReference>
<evidence type="ECO:0000256" key="14">
    <source>
        <dbReference type="PROSITE-ProRule" id="PRU10141"/>
    </source>
</evidence>
<evidence type="ECO:0000256" key="5">
    <source>
        <dbReference type="ARBA" id="ARBA00022741"/>
    </source>
</evidence>
<evidence type="ECO:0000256" key="12">
    <source>
        <dbReference type="ARBA" id="ARBA00047811"/>
    </source>
</evidence>
<sequence length="646" mass="74525">MNLESEPPMTLYKDSGEEPHHKLDNYEILEKIGEGTYGVVYKARHLETGKSVAIKKFKDSYNDEYVRKTALREIRILKELKHDHIVNLIEVFRDKGKILLVFEYVDRTVLEEIESHPSGVSELWAKKIIWQLLRSVAFIHDHNIIHRDIKPENLLLSKNGILKMCDFGFARTLAGRKQDYTEAPELLIGDQNYGKAIDVWAIGCLYAEILTGDPLFPGDSDIQTLFLIVQIFGDQFNDKHKAMLLKNPSFKHIKIDEIEEDLDERFRDINPDALDLLKKCLVMDPSERQDCKSLLTHKYFDDFTEIMEEEVERLLELDNNEFKMERIRRFSNERDGSSYFSPSPTFQRTKQCDPEGKDYQNEAKPHALSRKDGTPSFNKMNEKNKNLAAQQPRGMGGISPRYPPSQNDEFNMSFTNENYNPMKQVKATLAKNESSKVNSPHEGIIINTKEQPNISKDNQMITRRLQINENYNNDTKNRKVATKATYFKENKDKTRKVVRQTFGSPVPTKKSHRGYKNPSEVKPSIPIIAQEKSQKSSFPDLVANQISDAQGDENLRLEDQIRKKKKSSRMLAPDVKILDLQHNMMQFNESPQILLNQNGEIIDFSALREELRAQKCKSNSQKGKLIKPTNPMDLASVSLKFPAFHS</sequence>
<evidence type="ECO:0000313" key="17">
    <source>
        <dbReference type="EMBL" id="CAI2361491.1"/>
    </source>
</evidence>
<dbReference type="Pfam" id="PF00069">
    <property type="entry name" value="Pkinase"/>
    <property type="match status" value="1"/>
</dbReference>
<dbReference type="GO" id="GO:0004693">
    <property type="term" value="F:cyclin-dependent protein serine/threonine kinase activity"/>
    <property type="evidence" value="ECO:0007669"/>
    <property type="project" value="UniProtKB-EC"/>
</dbReference>
<dbReference type="EC" id="2.7.11.22" evidence="2"/>
<dbReference type="SUPFAM" id="SSF56112">
    <property type="entry name" value="Protein kinase-like (PK-like)"/>
    <property type="match status" value="1"/>
</dbReference>
<evidence type="ECO:0000256" key="9">
    <source>
        <dbReference type="ARBA" id="ARBA00039612"/>
    </source>
</evidence>
<dbReference type="PANTHER" id="PTHR24056">
    <property type="entry name" value="CELL DIVISION PROTEIN KINASE"/>
    <property type="match status" value="1"/>
</dbReference>
<evidence type="ECO:0000256" key="4">
    <source>
        <dbReference type="ARBA" id="ARBA00022679"/>
    </source>
</evidence>
<dbReference type="GO" id="GO:0005524">
    <property type="term" value="F:ATP binding"/>
    <property type="evidence" value="ECO:0007669"/>
    <property type="project" value="UniProtKB-UniRule"/>
</dbReference>
<dbReference type="PROSITE" id="PS00108">
    <property type="entry name" value="PROTEIN_KINASE_ST"/>
    <property type="match status" value="1"/>
</dbReference>
<evidence type="ECO:0000256" key="11">
    <source>
        <dbReference type="ARBA" id="ARBA00042858"/>
    </source>
</evidence>
<evidence type="ECO:0000313" key="18">
    <source>
        <dbReference type="Proteomes" id="UP001295684"/>
    </source>
</evidence>
<comment type="catalytic activity">
    <reaction evidence="12">
        <text>L-threonyl-[protein] + ATP = O-phospho-L-threonyl-[protein] + ADP + H(+)</text>
        <dbReference type="Rhea" id="RHEA:46608"/>
        <dbReference type="Rhea" id="RHEA-COMP:11060"/>
        <dbReference type="Rhea" id="RHEA-COMP:11605"/>
        <dbReference type="ChEBI" id="CHEBI:15378"/>
        <dbReference type="ChEBI" id="CHEBI:30013"/>
        <dbReference type="ChEBI" id="CHEBI:30616"/>
        <dbReference type="ChEBI" id="CHEBI:61977"/>
        <dbReference type="ChEBI" id="CHEBI:456216"/>
        <dbReference type="EC" id="2.7.11.22"/>
    </reaction>
</comment>
<comment type="similarity">
    <text evidence="1">Belongs to the protein kinase superfamily. CMGC Ser/Thr protein kinase family. CDC2/CDKX subfamily.</text>
</comment>
<dbReference type="FunFam" id="3.30.200.20:FF:000049">
    <property type="entry name" value="cyclin-dependent kinase-like 1 isoform X1"/>
    <property type="match status" value="1"/>
</dbReference>
<evidence type="ECO:0000256" key="10">
    <source>
        <dbReference type="ARBA" id="ARBA00041902"/>
    </source>
</evidence>
<organism evidence="17 18">
    <name type="scientific">Euplotes crassus</name>
    <dbReference type="NCBI Taxonomy" id="5936"/>
    <lineage>
        <taxon>Eukaryota</taxon>
        <taxon>Sar</taxon>
        <taxon>Alveolata</taxon>
        <taxon>Ciliophora</taxon>
        <taxon>Intramacronucleata</taxon>
        <taxon>Spirotrichea</taxon>
        <taxon>Hypotrichia</taxon>
        <taxon>Euplotida</taxon>
        <taxon>Euplotidae</taxon>
        <taxon>Moneuplotes</taxon>
    </lineage>
</organism>